<feature type="region of interest" description="Disordered" evidence="3">
    <location>
        <begin position="77"/>
        <end position="117"/>
    </location>
</feature>
<dbReference type="InterPro" id="IPR001878">
    <property type="entry name" value="Znf_CCHC"/>
</dbReference>
<dbReference type="GO" id="GO:0003676">
    <property type="term" value="F:nucleic acid binding"/>
    <property type="evidence" value="ECO:0007669"/>
    <property type="project" value="InterPro"/>
</dbReference>
<dbReference type="EMBL" id="KZ303343">
    <property type="protein sequence ID" value="PFH44566.1"/>
    <property type="molecule type" value="Genomic_DNA"/>
</dbReference>
<sequence>AIQEITTLKQGQKTGEEHVQAFKQCYMQSGYGETAGIHEFKCSLNTPLLDEIMGIPKLPTTLEKWYDLAVRLDRQWRQAGTNNTTRQPAQPNPQHQTPRQPALPATQTGYTRDPNVMDINRNRSQKRCFNCGQISHFARAC</sequence>
<evidence type="ECO:0000313" key="5">
    <source>
        <dbReference type="EMBL" id="PFH44566.1"/>
    </source>
</evidence>
<protein>
    <recommendedName>
        <fullName evidence="4">CCHC-type domain-containing protein</fullName>
    </recommendedName>
</protein>
<evidence type="ECO:0000256" key="2">
    <source>
        <dbReference type="PROSITE-ProRule" id="PRU00047"/>
    </source>
</evidence>
<dbReference type="Gene3D" id="4.10.60.10">
    <property type="entry name" value="Zinc finger, CCHC-type"/>
    <property type="match status" value="1"/>
</dbReference>
<keyword evidence="1" id="KW-0507">mRNA processing</keyword>
<evidence type="ECO:0000259" key="4">
    <source>
        <dbReference type="PROSITE" id="PS50158"/>
    </source>
</evidence>
<keyword evidence="2" id="KW-0479">Metal-binding</keyword>
<keyword evidence="2" id="KW-0863">Zinc-finger</keyword>
<dbReference type="AlphaFoldDB" id="A0A2A9N9Z3"/>
<proteinExistence type="predicted"/>
<dbReference type="PROSITE" id="PS50158">
    <property type="entry name" value="ZF_CCHC"/>
    <property type="match status" value="1"/>
</dbReference>
<dbReference type="OrthoDB" id="3040543at2759"/>
<feature type="non-terminal residue" evidence="5">
    <location>
        <position position="1"/>
    </location>
</feature>
<feature type="non-terminal residue" evidence="5">
    <location>
        <position position="141"/>
    </location>
</feature>
<feature type="compositionally biased region" description="Polar residues" evidence="3">
    <location>
        <begin position="78"/>
        <end position="110"/>
    </location>
</feature>
<dbReference type="InterPro" id="IPR036875">
    <property type="entry name" value="Znf_CCHC_sf"/>
</dbReference>
<dbReference type="GO" id="GO:0008270">
    <property type="term" value="F:zinc ion binding"/>
    <property type="evidence" value="ECO:0007669"/>
    <property type="project" value="UniProtKB-KW"/>
</dbReference>
<dbReference type="STRING" id="703135.A0A2A9N9Z3"/>
<gene>
    <name evidence="5" type="ORF">AMATHDRAFT_127142</name>
</gene>
<reference evidence="5 6" key="1">
    <citation type="submission" date="2014-02" db="EMBL/GenBank/DDBJ databases">
        <title>Transposable element dynamics among asymbiotic and ectomycorrhizal Amanita fungi.</title>
        <authorList>
            <consortium name="DOE Joint Genome Institute"/>
            <person name="Hess J."/>
            <person name="Skrede I."/>
            <person name="Wolfe B."/>
            <person name="LaButti K."/>
            <person name="Ohm R.A."/>
            <person name="Grigoriev I.V."/>
            <person name="Pringle A."/>
        </authorList>
    </citation>
    <scope>NUCLEOTIDE SEQUENCE [LARGE SCALE GENOMIC DNA]</scope>
    <source>
        <strain evidence="5 6">SKay4041</strain>
    </source>
</reference>
<dbReference type="Proteomes" id="UP000242287">
    <property type="component" value="Unassembled WGS sequence"/>
</dbReference>
<accession>A0A2A9N9Z3</accession>
<dbReference type="SUPFAM" id="SSF57756">
    <property type="entry name" value="Retrovirus zinc finger-like domains"/>
    <property type="match status" value="1"/>
</dbReference>
<organism evidence="5 6">
    <name type="scientific">Amanita thiersii Skay4041</name>
    <dbReference type="NCBI Taxonomy" id="703135"/>
    <lineage>
        <taxon>Eukaryota</taxon>
        <taxon>Fungi</taxon>
        <taxon>Dikarya</taxon>
        <taxon>Basidiomycota</taxon>
        <taxon>Agaricomycotina</taxon>
        <taxon>Agaricomycetes</taxon>
        <taxon>Agaricomycetidae</taxon>
        <taxon>Agaricales</taxon>
        <taxon>Pluteineae</taxon>
        <taxon>Amanitaceae</taxon>
        <taxon>Amanita</taxon>
    </lineage>
</organism>
<keyword evidence="2" id="KW-0862">Zinc</keyword>
<evidence type="ECO:0000256" key="1">
    <source>
        <dbReference type="ARBA" id="ARBA00022664"/>
    </source>
</evidence>
<evidence type="ECO:0000256" key="3">
    <source>
        <dbReference type="SAM" id="MobiDB-lite"/>
    </source>
</evidence>
<feature type="domain" description="CCHC-type" evidence="4">
    <location>
        <begin position="127"/>
        <end position="141"/>
    </location>
</feature>
<evidence type="ECO:0000313" key="6">
    <source>
        <dbReference type="Proteomes" id="UP000242287"/>
    </source>
</evidence>
<keyword evidence="6" id="KW-1185">Reference proteome</keyword>
<name>A0A2A9N9Z3_9AGAR</name>
<dbReference type="GO" id="GO:0006397">
    <property type="term" value="P:mRNA processing"/>
    <property type="evidence" value="ECO:0007669"/>
    <property type="project" value="UniProtKB-KW"/>
</dbReference>